<organism evidence="1 2">
    <name type="scientific">Paraphaeosphaeria sporulosa</name>
    <dbReference type="NCBI Taxonomy" id="1460663"/>
    <lineage>
        <taxon>Eukaryota</taxon>
        <taxon>Fungi</taxon>
        <taxon>Dikarya</taxon>
        <taxon>Ascomycota</taxon>
        <taxon>Pezizomycotina</taxon>
        <taxon>Dothideomycetes</taxon>
        <taxon>Pleosporomycetidae</taxon>
        <taxon>Pleosporales</taxon>
        <taxon>Massarineae</taxon>
        <taxon>Didymosphaeriaceae</taxon>
        <taxon>Paraphaeosphaeria</taxon>
    </lineage>
</organism>
<sequence length="252" mass="28969">MRMFLGLFIGVSHRYLKHQQVAKRLLGKVLKPANVEEARSVNSTLFSVNVQGRVSDSRTFNSAELNTEYIFSLCTPSSTFSFSTTRVNFSFVSFYNTSVPVLIDTWMTWDEEKWINQYDVTFRWWGFLLDELLESIHKDKEVAERLVLQKLVASIYDTHTTHCTRSNIQYPSQDACTSFLLGEVRLSQLGLHYIMLKFQPDVHCSHIGKTRGGMCEDDQTYVGKVTESYFKNSPWILGSVGRIDGQRSSMKT</sequence>
<evidence type="ECO:0000313" key="1">
    <source>
        <dbReference type="EMBL" id="OAG05801.1"/>
    </source>
</evidence>
<gene>
    <name evidence="1" type="ORF">CC84DRAFT_1186956</name>
</gene>
<dbReference type="AlphaFoldDB" id="A0A177CF25"/>
<accession>A0A177CF25</accession>
<name>A0A177CF25_9PLEO</name>
<evidence type="ECO:0000313" key="2">
    <source>
        <dbReference type="Proteomes" id="UP000077069"/>
    </source>
</evidence>
<proteinExistence type="predicted"/>
<dbReference type="GeneID" id="28764379"/>
<keyword evidence="2" id="KW-1185">Reference proteome</keyword>
<protein>
    <submittedName>
        <fullName evidence="1">Uncharacterized protein</fullName>
    </submittedName>
</protein>
<dbReference type="RefSeq" id="XP_018036166.1">
    <property type="nucleotide sequence ID" value="XM_018180893.1"/>
</dbReference>
<dbReference type="EMBL" id="KV441552">
    <property type="protein sequence ID" value="OAG05801.1"/>
    <property type="molecule type" value="Genomic_DNA"/>
</dbReference>
<reference evidence="1 2" key="1">
    <citation type="submission" date="2016-05" db="EMBL/GenBank/DDBJ databases">
        <title>Comparative analysis of secretome profiles of manganese(II)-oxidizing ascomycete fungi.</title>
        <authorList>
            <consortium name="DOE Joint Genome Institute"/>
            <person name="Zeiner C.A."/>
            <person name="Purvine S.O."/>
            <person name="Zink E.M."/>
            <person name="Wu S."/>
            <person name="Pasa-Tolic L."/>
            <person name="Chaput D.L."/>
            <person name="Haridas S."/>
            <person name="Grigoriev I.V."/>
            <person name="Santelli C.M."/>
            <person name="Hansel C.M."/>
        </authorList>
    </citation>
    <scope>NUCLEOTIDE SEQUENCE [LARGE SCALE GENOMIC DNA]</scope>
    <source>
        <strain evidence="1 2">AP3s5-JAC2a</strain>
    </source>
</reference>
<dbReference type="InParanoid" id="A0A177CF25"/>
<dbReference type="OrthoDB" id="10010954at2759"/>
<dbReference type="Proteomes" id="UP000077069">
    <property type="component" value="Unassembled WGS sequence"/>
</dbReference>